<evidence type="ECO:0000256" key="4">
    <source>
        <dbReference type="SAM" id="SignalP"/>
    </source>
</evidence>
<evidence type="ECO:0000256" key="2">
    <source>
        <dbReference type="SAM" id="MobiDB-lite"/>
    </source>
</evidence>
<dbReference type="Pfam" id="PF12951">
    <property type="entry name" value="PATR"/>
    <property type="match status" value="1"/>
</dbReference>
<comment type="caution">
    <text evidence="6">The sequence shown here is derived from an EMBL/GenBank/DDBJ whole genome shotgun (WGS) entry which is preliminary data.</text>
</comment>
<dbReference type="InterPro" id="IPR006311">
    <property type="entry name" value="TAT_signal"/>
</dbReference>
<dbReference type="SMART" id="SM00014">
    <property type="entry name" value="acidPPc"/>
    <property type="match status" value="1"/>
</dbReference>
<feature type="domain" description="Phosphatidic acid phosphatase type 2/haloperoxidase" evidence="5">
    <location>
        <begin position="199"/>
        <end position="318"/>
    </location>
</feature>
<feature type="signal peptide" evidence="4">
    <location>
        <begin position="1"/>
        <end position="38"/>
    </location>
</feature>
<evidence type="ECO:0000313" key="7">
    <source>
        <dbReference type="Proteomes" id="UP001500755"/>
    </source>
</evidence>
<evidence type="ECO:0000259" key="5">
    <source>
        <dbReference type="SMART" id="SM00014"/>
    </source>
</evidence>
<dbReference type="PROSITE" id="PS51318">
    <property type="entry name" value="TAT"/>
    <property type="match status" value="1"/>
</dbReference>
<keyword evidence="3" id="KW-0812">Transmembrane</keyword>
<reference evidence="6 7" key="1">
    <citation type="journal article" date="2019" name="Int. J. Syst. Evol. Microbiol.">
        <title>The Global Catalogue of Microorganisms (GCM) 10K type strain sequencing project: providing services to taxonomists for standard genome sequencing and annotation.</title>
        <authorList>
            <consortium name="The Broad Institute Genomics Platform"/>
            <consortium name="The Broad Institute Genome Sequencing Center for Infectious Disease"/>
            <person name="Wu L."/>
            <person name="Ma J."/>
        </authorList>
    </citation>
    <scope>NUCLEOTIDE SEQUENCE [LARGE SCALE GENOMIC DNA]</scope>
    <source>
        <strain evidence="6 7">JCM 14546</strain>
    </source>
</reference>
<keyword evidence="3" id="KW-1133">Transmembrane helix</keyword>
<keyword evidence="1 4" id="KW-0732">Signal</keyword>
<feature type="compositionally biased region" description="Low complexity" evidence="2">
    <location>
        <begin position="581"/>
        <end position="650"/>
    </location>
</feature>
<dbReference type="NCBIfam" id="TIGR02601">
    <property type="entry name" value="autotrns_rpt"/>
    <property type="match status" value="1"/>
</dbReference>
<evidence type="ECO:0000256" key="1">
    <source>
        <dbReference type="ARBA" id="ARBA00022729"/>
    </source>
</evidence>
<name>A0ABN2TG46_9MICO</name>
<dbReference type="EMBL" id="BAAANO010000015">
    <property type="protein sequence ID" value="GAA2007703.1"/>
    <property type="molecule type" value="Genomic_DNA"/>
</dbReference>
<dbReference type="InterPro" id="IPR036938">
    <property type="entry name" value="PAP2/HPO_sf"/>
</dbReference>
<evidence type="ECO:0000256" key="3">
    <source>
        <dbReference type="SAM" id="Phobius"/>
    </source>
</evidence>
<dbReference type="InterPro" id="IPR013425">
    <property type="entry name" value="Autotrns_rpt"/>
</dbReference>
<evidence type="ECO:0000313" key="6">
    <source>
        <dbReference type="EMBL" id="GAA2007703.1"/>
    </source>
</evidence>
<sequence length="687" mass="69307">MSSPRSRRSAHRRFAFLSAAVLVGSSVIGVAGPSPAHAATPGGAADAGLLDASAIAPQPGPHGYFVDAWATNSDDFQGPEANAAHGVLSGMLDIWTPGAEWNTGTKVDAAIADSNIGQAVAISTGASDAEQERAYVIDRRHQNYTASEGLGVYTEAFRAATNSATTIPDEVPAAASTTKFDDESNENGAWADVDSELGAPVALVDAIRNHSASSNPSKNYYRYPRPFRWSDAVDVPAYAQPLQKPEADAASDGGFPSGHTNAGHMATNGLAYAFPQQSDELYLKAAEIGTSRIELGMHSPLDVMGGRLLSTATTAGALNDPALAETKDAALAQGQAWLEQQEAAGLVEDALTGEEYDAALAEYTDYMTFGFPQSGDGSAPVHVPKGAEVLLETRLPYLDDEQRRWVLHSTALESGYPINDDAEGWGRINLFAAANGYGTLTLSGDNAYTGGTVLAEGALVLGTPTALGAGDVENLGGTLRTDLYAGVAVAGDFVQDAAGTLELSVSTDAPALTVSGTAALDGTLALTVPAGTDLAEPLTVLEADALTGAFADLEISGLAEGVDAELVADGGTLQLVNAEAPAGDATTAPETPTGEATTAPEATAAPEESAGGATEAEDAVAGGAAGASDGDADPAATTAEATDGAEARGASAGALPRTGAQVGMLVGAGALLLALGAGALAVARRRG</sequence>
<accession>A0ABN2TG46</accession>
<gene>
    <name evidence="6" type="ORF">GCM10009755_17610</name>
</gene>
<organism evidence="6 7">
    <name type="scientific">Brevibacterium samyangense</name>
    <dbReference type="NCBI Taxonomy" id="366888"/>
    <lineage>
        <taxon>Bacteria</taxon>
        <taxon>Bacillati</taxon>
        <taxon>Actinomycetota</taxon>
        <taxon>Actinomycetes</taxon>
        <taxon>Micrococcales</taxon>
        <taxon>Brevibacteriaceae</taxon>
        <taxon>Brevibacterium</taxon>
    </lineage>
</organism>
<keyword evidence="7" id="KW-1185">Reference proteome</keyword>
<keyword evidence="3" id="KW-0472">Membrane</keyword>
<dbReference type="Gene3D" id="1.20.144.10">
    <property type="entry name" value="Phosphatidic acid phosphatase type 2/haloperoxidase"/>
    <property type="match status" value="1"/>
</dbReference>
<protein>
    <recommendedName>
        <fullName evidence="5">Phosphatidic acid phosphatase type 2/haloperoxidase domain-containing protein</fullName>
    </recommendedName>
</protein>
<dbReference type="Proteomes" id="UP001500755">
    <property type="component" value="Unassembled WGS sequence"/>
</dbReference>
<feature type="chain" id="PRO_5046573069" description="Phosphatidic acid phosphatase type 2/haloperoxidase domain-containing protein" evidence="4">
    <location>
        <begin position="39"/>
        <end position="687"/>
    </location>
</feature>
<dbReference type="Pfam" id="PF01569">
    <property type="entry name" value="PAP2"/>
    <property type="match status" value="1"/>
</dbReference>
<dbReference type="RefSeq" id="WP_344308878.1">
    <property type="nucleotide sequence ID" value="NZ_BAAANO010000015.1"/>
</dbReference>
<proteinExistence type="predicted"/>
<dbReference type="SUPFAM" id="SSF48317">
    <property type="entry name" value="Acid phosphatase/Vanadium-dependent haloperoxidase"/>
    <property type="match status" value="1"/>
</dbReference>
<feature type="region of interest" description="Disordered" evidence="2">
    <location>
        <begin position="581"/>
        <end position="652"/>
    </location>
</feature>
<dbReference type="InterPro" id="IPR000326">
    <property type="entry name" value="PAP2/HPO"/>
</dbReference>
<feature type="transmembrane region" description="Helical" evidence="3">
    <location>
        <begin position="662"/>
        <end position="683"/>
    </location>
</feature>